<proteinExistence type="predicted"/>
<dbReference type="AlphaFoldDB" id="S2J0E0"/>
<accession>S2J0E0</accession>
<sequence>MFACVESPRYLIFISCIPEAWESLEKLRHSFNIDTESFGMIEGQLGTTAAAANAFVSKERQPPQINEDLESISKQLEDSITKQQHITQHPSPPQ</sequence>
<keyword evidence="3" id="KW-1185">Reference proteome</keyword>
<feature type="region of interest" description="Disordered" evidence="1">
    <location>
        <begin position="73"/>
        <end position="94"/>
    </location>
</feature>
<evidence type="ECO:0000313" key="3">
    <source>
        <dbReference type="Proteomes" id="UP000014254"/>
    </source>
</evidence>
<protein>
    <submittedName>
        <fullName evidence="2">Uncharacterized protein</fullName>
    </submittedName>
</protein>
<dbReference type="EMBL" id="KE124068">
    <property type="protein sequence ID" value="EPB83521.1"/>
    <property type="molecule type" value="Genomic_DNA"/>
</dbReference>
<dbReference type="VEuPathDB" id="FungiDB:HMPREF1544_09742"/>
<dbReference type="STRING" id="1220926.S2J0E0"/>
<dbReference type="InParanoid" id="S2J0E0"/>
<gene>
    <name evidence="2" type="ORF">HMPREF1544_09742</name>
</gene>
<organism evidence="2 3">
    <name type="scientific">Mucor circinelloides f. circinelloides (strain 1006PhL)</name>
    <name type="common">Mucormycosis agent</name>
    <name type="synonym">Calyptromyces circinelloides</name>
    <dbReference type="NCBI Taxonomy" id="1220926"/>
    <lineage>
        <taxon>Eukaryota</taxon>
        <taxon>Fungi</taxon>
        <taxon>Fungi incertae sedis</taxon>
        <taxon>Mucoromycota</taxon>
        <taxon>Mucoromycotina</taxon>
        <taxon>Mucoromycetes</taxon>
        <taxon>Mucorales</taxon>
        <taxon>Mucorineae</taxon>
        <taxon>Mucoraceae</taxon>
        <taxon>Mucor</taxon>
    </lineage>
</organism>
<evidence type="ECO:0000313" key="2">
    <source>
        <dbReference type="EMBL" id="EPB83521.1"/>
    </source>
</evidence>
<evidence type="ECO:0000256" key="1">
    <source>
        <dbReference type="SAM" id="MobiDB-lite"/>
    </source>
</evidence>
<dbReference type="Proteomes" id="UP000014254">
    <property type="component" value="Unassembled WGS sequence"/>
</dbReference>
<dbReference type="OrthoDB" id="10271307at2759"/>
<name>S2J0E0_MUCC1</name>
<feature type="compositionally biased region" description="Polar residues" evidence="1">
    <location>
        <begin position="81"/>
        <end position="94"/>
    </location>
</feature>
<reference evidence="3" key="1">
    <citation type="submission" date="2013-05" db="EMBL/GenBank/DDBJ databases">
        <title>The Genome sequence of Mucor circinelloides f. circinelloides 1006PhL.</title>
        <authorList>
            <consortium name="The Broad Institute Genomics Platform"/>
            <person name="Cuomo C."/>
            <person name="Earl A."/>
            <person name="Findley K."/>
            <person name="Lee S.C."/>
            <person name="Walker B."/>
            <person name="Young S."/>
            <person name="Zeng Q."/>
            <person name="Gargeya S."/>
            <person name="Fitzgerald M."/>
            <person name="Haas B."/>
            <person name="Abouelleil A."/>
            <person name="Allen A.W."/>
            <person name="Alvarado L."/>
            <person name="Arachchi H.M."/>
            <person name="Berlin A.M."/>
            <person name="Chapman S.B."/>
            <person name="Gainer-Dewar J."/>
            <person name="Goldberg J."/>
            <person name="Griggs A."/>
            <person name="Gujja S."/>
            <person name="Hansen M."/>
            <person name="Howarth C."/>
            <person name="Imamovic A."/>
            <person name="Ireland A."/>
            <person name="Larimer J."/>
            <person name="McCowan C."/>
            <person name="Murphy C."/>
            <person name="Pearson M."/>
            <person name="Poon T.W."/>
            <person name="Priest M."/>
            <person name="Roberts A."/>
            <person name="Saif S."/>
            <person name="Shea T."/>
            <person name="Sisk P."/>
            <person name="Sykes S."/>
            <person name="Wortman J."/>
            <person name="Nusbaum C."/>
            <person name="Birren B."/>
        </authorList>
    </citation>
    <scope>NUCLEOTIDE SEQUENCE [LARGE SCALE GENOMIC DNA]</scope>
    <source>
        <strain evidence="3">1006PhL</strain>
    </source>
</reference>